<reference evidence="1" key="1">
    <citation type="submission" date="2015-04" db="EMBL/GenBank/DDBJ databases">
        <title>The genome sequence of the plant pathogenic Rhizarian Plasmodiophora brassicae reveals insights in its biotrophic life cycle and the origin of chitin synthesis.</title>
        <authorList>
            <person name="Schwelm A."/>
            <person name="Fogelqvist J."/>
            <person name="Knaust A."/>
            <person name="Julke S."/>
            <person name="Lilja T."/>
            <person name="Dhandapani V."/>
            <person name="Bonilla-Rosso G."/>
            <person name="Karlsson M."/>
            <person name="Shevchenko A."/>
            <person name="Choi S.R."/>
            <person name="Kim H.G."/>
            <person name="Park J.Y."/>
            <person name="Lim Y.P."/>
            <person name="Ludwig-Muller J."/>
            <person name="Dixelius C."/>
        </authorList>
    </citation>
    <scope>NUCLEOTIDE SEQUENCE</scope>
    <source>
        <tissue evidence="1">Potato root galls</tissue>
    </source>
</reference>
<name>A0A0H5RCW4_9EUKA</name>
<organism evidence="1">
    <name type="scientific">Spongospora subterranea</name>
    <dbReference type="NCBI Taxonomy" id="70186"/>
    <lineage>
        <taxon>Eukaryota</taxon>
        <taxon>Sar</taxon>
        <taxon>Rhizaria</taxon>
        <taxon>Endomyxa</taxon>
        <taxon>Phytomyxea</taxon>
        <taxon>Plasmodiophorida</taxon>
        <taxon>Plasmodiophoridae</taxon>
        <taxon>Spongospora</taxon>
    </lineage>
</organism>
<dbReference type="EMBL" id="HACM01011673">
    <property type="protein sequence ID" value="CRZ12115.1"/>
    <property type="molecule type" value="Transcribed_RNA"/>
</dbReference>
<proteinExistence type="predicted"/>
<dbReference type="AlphaFoldDB" id="A0A0H5RCW4"/>
<evidence type="ECO:0000313" key="1">
    <source>
        <dbReference type="EMBL" id="CRZ12115.1"/>
    </source>
</evidence>
<sequence>ALRYSVKGKRVLGIFMSTIGGQAMQAEIRKDGLAVIFTFEQKCGDASTLLDPDADTLGEQSMAIIHYFQGLSRQISTIEIELPERVIVSPMEFRYIRSLETQATVRIFSELEVYEDVQLSRSVEE</sequence>
<protein>
    <submittedName>
        <fullName evidence="1">Uncharacterized protein</fullName>
    </submittedName>
</protein>
<accession>A0A0H5RCW4</accession>
<feature type="non-terminal residue" evidence="1">
    <location>
        <position position="1"/>
    </location>
</feature>